<accession>A0A7J0GUT8</accession>
<dbReference type="InterPro" id="IPR043502">
    <property type="entry name" value="DNA/RNA_pol_sf"/>
</dbReference>
<evidence type="ECO:0000313" key="4">
    <source>
        <dbReference type="Proteomes" id="UP000585474"/>
    </source>
</evidence>
<name>A0A7J0GUT8_9ERIC</name>
<organism evidence="3 4">
    <name type="scientific">Actinidia rufa</name>
    <dbReference type="NCBI Taxonomy" id="165716"/>
    <lineage>
        <taxon>Eukaryota</taxon>
        <taxon>Viridiplantae</taxon>
        <taxon>Streptophyta</taxon>
        <taxon>Embryophyta</taxon>
        <taxon>Tracheophyta</taxon>
        <taxon>Spermatophyta</taxon>
        <taxon>Magnoliopsida</taxon>
        <taxon>eudicotyledons</taxon>
        <taxon>Gunneridae</taxon>
        <taxon>Pentapetalae</taxon>
        <taxon>asterids</taxon>
        <taxon>Ericales</taxon>
        <taxon>Actinidiaceae</taxon>
        <taxon>Actinidia</taxon>
    </lineage>
</organism>
<dbReference type="Proteomes" id="UP000585474">
    <property type="component" value="Unassembled WGS sequence"/>
</dbReference>
<sequence>MASRSYNNGRDKREAQGESVPPAGGEDYRDAAIIRIQAEMEEMRQVLMANKLKKPIHNASELSSESNRGEGDLGEKLVTKIAATSRSILSTRLKARILRSTQMDNSCQGHLKEFVDQEKRKEEEPEVILNPRSSTPTNIPWSSSCGSAITTSNKSWWTPTVQLRMKGVTSTLHHVIKFSTPKGEEMLCGDQIVVKQCYLDTTKKVDDLIRYELDEPTSDRFFLVGSNMKERERTELIEFLKANIEVFAWTLYEMPGIDPNFIRHELNVMPKARPVKQRGRRLAAKHVNAVIKEVKKLKEAKAITERMITKMFGPFMESTMDVYIDDIVVKIEEEQDHLRDFAEVFEILKEHKLILNADK</sequence>
<comment type="caution">
    <text evidence="3">The sequence shown here is derived from an EMBL/GenBank/DDBJ whole genome shotgun (WGS) entry which is preliminary data.</text>
</comment>
<dbReference type="InterPro" id="IPR053134">
    <property type="entry name" value="RNA-dir_DNA_polymerase"/>
</dbReference>
<feature type="region of interest" description="Disordered" evidence="1">
    <location>
        <begin position="1"/>
        <end position="26"/>
    </location>
</feature>
<dbReference type="Gene3D" id="3.30.70.270">
    <property type="match status" value="1"/>
</dbReference>
<feature type="region of interest" description="Disordered" evidence="1">
    <location>
        <begin position="117"/>
        <end position="144"/>
    </location>
</feature>
<evidence type="ECO:0000259" key="2">
    <source>
        <dbReference type="Pfam" id="PF00078"/>
    </source>
</evidence>
<reference evidence="3 4" key="1">
    <citation type="submission" date="2019-07" db="EMBL/GenBank/DDBJ databases">
        <title>De Novo Assembly of kiwifruit Actinidia rufa.</title>
        <authorList>
            <person name="Sugita-Konishi S."/>
            <person name="Sato K."/>
            <person name="Mori E."/>
            <person name="Abe Y."/>
            <person name="Kisaki G."/>
            <person name="Hamano K."/>
            <person name="Suezawa K."/>
            <person name="Otani M."/>
            <person name="Fukuda T."/>
            <person name="Manabe T."/>
            <person name="Gomi K."/>
            <person name="Tabuchi M."/>
            <person name="Akimitsu K."/>
            <person name="Kataoka I."/>
        </authorList>
    </citation>
    <scope>NUCLEOTIDE SEQUENCE [LARGE SCALE GENOMIC DNA]</scope>
    <source>
        <strain evidence="4">cv. Fuchu</strain>
    </source>
</reference>
<dbReference type="InterPro" id="IPR000477">
    <property type="entry name" value="RT_dom"/>
</dbReference>
<dbReference type="EMBL" id="BJWL01000024">
    <property type="protein sequence ID" value="GFZ14607.1"/>
    <property type="molecule type" value="Genomic_DNA"/>
</dbReference>
<dbReference type="AlphaFoldDB" id="A0A7J0GUT8"/>
<dbReference type="SUPFAM" id="SSF56672">
    <property type="entry name" value="DNA/RNA polymerases"/>
    <property type="match status" value="1"/>
</dbReference>
<protein>
    <recommendedName>
        <fullName evidence="2">Reverse transcriptase domain-containing protein</fullName>
    </recommendedName>
</protein>
<keyword evidence="4" id="KW-1185">Reference proteome</keyword>
<feature type="compositionally biased region" description="Polar residues" evidence="1">
    <location>
        <begin position="131"/>
        <end position="144"/>
    </location>
</feature>
<dbReference type="PANTHER" id="PTHR24559:SF431">
    <property type="entry name" value="RNA-DIRECTED DNA POLYMERASE HOMOLOG"/>
    <property type="match status" value="1"/>
</dbReference>
<gene>
    <name evidence="3" type="ORF">Acr_24g0007970</name>
</gene>
<evidence type="ECO:0000256" key="1">
    <source>
        <dbReference type="SAM" id="MobiDB-lite"/>
    </source>
</evidence>
<dbReference type="PANTHER" id="PTHR24559">
    <property type="entry name" value="TRANSPOSON TY3-I GAG-POL POLYPROTEIN"/>
    <property type="match status" value="1"/>
</dbReference>
<dbReference type="Pfam" id="PF00078">
    <property type="entry name" value="RVT_1"/>
    <property type="match status" value="1"/>
</dbReference>
<dbReference type="OrthoDB" id="1031194at2759"/>
<proteinExistence type="predicted"/>
<evidence type="ECO:0000313" key="3">
    <source>
        <dbReference type="EMBL" id="GFZ14607.1"/>
    </source>
</evidence>
<dbReference type="InterPro" id="IPR043128">
    <property type="entry name" value="Rev_trsase/Diguanyl_cyclase"/>
</dbReference>
<feature type="domain" description="Reverse transcriptase" evidence="2">
    <location>
        <begin position="302"/>
        <end position="359"/>
    </location>
</feature>